<dbReference type="GO" id="GO:0016020">
    <property type="term" value="C:membrane"/>
    <property type="evidence" value="ECO:0007669"/>
    <property type="project" value="UniProtKB-SubCell"/>
</dbReference>
<feature type="transmembrane region" description="Helical" evidence="6">
    <location>
        <begin position="62"/>
        <end position="79"/>
    </location>
</feature>
<comment type="caution">
    <text evidence="7">The sequence shown here is derived from an EMBL/GenBank/DDBJ whole genome shotgun (WGS) entry which is preliminary data.</text>
</comment>
<organism evidence="7 8">
    <name type="scientific">Sulfobacillus harzensis</name>
    <dbReference type="NCBI Taxonomy" id="2729629"/>
    <lineage>
        <taxon>Bacteria</taxon>
        <taxon>Bacillati</taxon>
        <taxon>Bacillota</taxon>
        <taxon>Clostridia</taxon>
        <taxon>Eubacteriales</taxon>
        <taxon>Clostridiales Family XVII. Incertae Sedis</taxon>
        <taxon>Sulfobacillus</taxon>
    </lineage>
</organism>
<protein>
    <submittedName>
        <fullName evidence="7">Uncharacterized protein</fullName>
    </submittedName>
</protein>
<dbReference type="RefSeq" id="WP_207711630.1">
    <property type="nucleotide sequence ID" value="NZ_JABBVZ010000034.1"/>
</dbReference>
<feature type="transmembrane region" description="Helical" evidence="6">
    <location>
        <begin position="34"/>
        <end position="56"/>
    </location>
</feature>
<dbReference type="EMBL" id="JABBVZ010000034">
    <property type="protein sequence ID" value="NMP22925.1"/>
    <property type="molecule type" value="Genomic_DNA"/>
</dbReference>
<dbReference type="GO" id="GO:0022857">
    <property type="term" value="F:transmembrane transporter activity"/>
    <property type="evidence" value="ECO:0007669"/>
    <property type="project" value="InterPro"/>
</dbReference>
<dbReference type="AlphaFoldDB" id="A0A7Y0Q312"/>
<accession>A0A7Y0Q312</accession>
<evidence type="ECO:0000256" key="5">
    <source>
        <dbReference type="ARBA" id="ARBA00023136"/>
    </source>
</evidence>
<evidence type="ECO:0000313" key="7">
    <source>
        <dbReference type="EMBL" id="NMP22925.1"/>
    </source>
</evidence>
<keyword evidence="8" id="KW-1185">Reference proteome</keyword>
<sequence>RTRPCWSLVFSCSYPWCSRFWDFPPVKLPRSRTIFVDAVLSIGVALIVLLHATGFIGTFESFLSILAGVLSPWAAIFLWETPRLARGAGRDEPLIRWPTFIAWMLGLAASLLTTSSTLFNGPWAVGIFQGSSLNYVLGFLVSGLIYGIWRLSNRGELFRSH</sequence>
<gene>
    <name evidence="7" type="ORF">HIJ39_11250</name>
</gene>
<evidence type="ECO:0000313" key="8">
    <source>
        <dbReference type="Proteomes" id="UP000533476"/>
    </source>
</evidence>
<feature type="non-terminal residue" evidence="7">
    <location>
        <position position="1"/>
    </location>
</feature>
<evidence type="ECO:0000256" key="3">
    <source>
        <dbReference type="ARBA" id="ARBA00022692"/>
    </source>
</evidence>
<keyword evidence="5 6" id="KW-0472">Membrane</keyword>
<evidence type="ECO:0000256" key="6">
    <source>
        <dbReference type="SAM" id="Phobius"/>
    </source>
</evidence>
<reference evidence="7 8" key="1">
    <citation type="submission" date="2020-04" db="EMBL/GenBank/DDBJ databases">
        <authorList>
            <person name="Zhang R."/>
            <person name="Schippers A."/>
        </authorList>
    </citation>
    <scope>NUCLEOTIDE SEQUENCE [LARGE SCALE GENOMIC DNA]</scope>
    <source>
        <strain evidence="7 8">DSM 109850</strain>
    </source>
</reference>
<evidence type="ECO:0000256" key="4">
    <source>
        <dbReference type="ARBA" id="ARBA00022989"/>
    </source>
</evidence>
<dbReference type="Pfam" id="PF02133">
    <property type="entry name" value="Transp_cyt_pur"/>
    <property type="match status" value="1"/>
</dbReference>
<comment type="similarity">
    <text evidence="2">Belongs to the purine-cytosine permease (2.A.39) family.</text>
</comment>
<keyword evidence="4 6" id="KW-1133">Transmembrane helix</keyword>
<evidence type="ECO:0000256" key="2">
    <source>
        <dbReference type="ARBA" id="ARBA00008974"/>
    </source>
</evidence>
<feature type="transmembrane region" description="Helical" evidence="6">
    <location>
        <begin position="132"/>
        <end position="149"/>
    </location>
</feature>
<dbReference type="Proteomes" id="UP000533476">
    <property type="component" value="Unassembled WGS sequence"/>
</dbReference>
<evidence type="ECO:0000256" key="1">
    <source>
        <dbReference type="ARBA" id="ARBA00004141"/>
    </source>
</evidence>
<dbReference type="Gene3D" id="1.10.4160.10">
    <property type="entry name" value="Hydantoin permease"/>
    <property type="match status" value="1"/>
</dbReference>
<feature type="transmembrane region" description="Helical" evidence="6">
    <location>
        <begin position="100"/>
        <end position="120"/>
    </location>
</feature>
<comment type="subcellular location">
    <subcellularLocation>
        <location evidence="1">Membrane</location>
        <topology evidence="1">Multi-pass membrane protein</topology>
    </subcellularLocation>
</comment>
<name>A0A7Y0Q312_9FIRM</name>
<dbReference type="InterPro" id="IPR001248">
    <property type="entry name" value="Pur-cyt_permease"/>
</dbReference>
<keyword evidence="3 6" id="KW-0812">Transmembrane</keyword>
<proteinExistence type="inferred from homology"/>